<evidence type="ECO:0000256" key="1">
    <source>
        <dbReference type="ARBA" id="ARBA00007031"/>
    </source>
</evidence>
<dbReference type="Gene3D" id="1.10.10.1550">
    <property type="entry name" value="ROS/MUCR transcriptional regulator protein"/>
    <property type="match status" value="1"/>
</dbReference>
<dbReference type="RefSeq" id="WP_015929134.1">
    <property type="nucleotide sequence ID" value="NC_011894.1"/>
</dbReference>
<name>B8ICP3_METNO</name>
<dbReference type="OrthoDB" id="9809693at2"/>
<dbReference type="GO" id="GO:0003677">
    <property type="term" value="F:DNA binding"/>
    <property type="evidence" value="ECO:0007669"/>
    <property type="project" value="InterPro"/>
</dbReference>
<dbReference type="Pfam" id="PF05443">
    <property type="entry name" value="ROS_MUCR"/>
    <property type="match status" value="1"/>
</dbReference>
<reference evidence="2 3" key="1">
    <citation type="submission" date="2009-01" db="EMBL/GenBank/DDBJ databases">
        <title>Complete sequence of chromosome of Methylobacterium nodulans ORS 2060.</title>
        <authorList>
            <consortium name="US DOE Joint Genome Institute"/>
            <person name="Lucas S."/>
            <person name="Copeland A."/>
            <person name="Lapidus A."/>
            <person name="Glavina del Rio T."/>
            <person name="Dalin E."/>
            <person name="Tice H."/>
            <person name="Bruce D."/>
            <person name="Goodwin L."/>
            <person name="Pitluck S."/>
            <person name="Sims D."/>
            <person name="Brettin T."/>
            <person name="Detter J.C."/>
            <person name="Han C."/>
            <person name="Larimer F."/>
            <person name="Land M."/>
            <person name="Hauser L."/>
            <person name="Kyrpides N."/>
            <person name="Ivanova N."/>
            <person name="Marx C.J."/>
            <person name="Richardson P."/>
        </authorList>
    </citation>
    <scope>NUCLEOTIDE SEQUENCE [LARGE SCALE GENOMIC DNA]</scope>
    <source>
        <strain evidence="3">LMG 21967 / CNCM I-2342 / ORS 2060</strain>
    </source>
</reference>
<dbReference type="GO" id="GO:0006355">
    <property type="term" value="P:regulation of DNA-templated transcription"/>
    <property type="evidence" value="ECO:0007669"/>
    <property type="project" value="InterPro"/>
</dbReference>
<sequence length="134" mass="14190">MPEIDTQSPDLAGLTGRIVSAYVAHNAVPAAELPVLIASLHGALAGLGQPAEPEVPALVPPVPIRKTVTPDAIISLEDGKPYKTLKRHLAGRGLTPEQYRAKWGLPPDYPMTAANYAAQRSELAKKTGLGRLRA</sequence>
<dbReference type="eggNOG" id="COG4957">
    <property type="taxonomic scope" value="Bacteria"/>
</dbReference>
<comment type="similarity">
    <text evidence="1">Belongs to the ros/MucR family.</text>
</comment>
<evidence type="ECO:0000313" key="3">
    <source>
        <dbReference type="Proteomes" id="UP000008207"/>
    </source>
</evidence>
<dbReference type="AlphaFoldDB" id="B8ICP3"/>
<dbReference type="InterPro" id="IPR008807">
    <property type="entry name" value="ROS_MUCR"/>
</dbReference>
<dbReference type="InterPro" id="IPR041920">
    <property type="entry name" value="ROS/MUCR_sf"/>
</dbReference>
<dbReference type="STRING" id="460265.Mnod_2484"/>
<protein>
    <submittedName>
        <fullName evidence="2">Transcriptional regulator, MucR family</fullName>
    </submittedName>
</protein>
<dbReference type="KEGG" id="mno:Mnod_2484"/>
<keyword evidence="3" id="KW-1185">Reference proteome</keyword>
<evidence type="ECO:0000313" key="2">
    <source>
        <dbReference type="EMBL" id="ACL57454.1"/>
    </source>
</evidence>
<proteinExistence type="inferred from homology"/>
<gene>
    <name evidence="2" type="ordered locus">Mnod_2484</name>
</gene>
<dbReference type="HOGENOM" id="CLU_106247_0_0_5"/>
<accession>B8ICP3</accession>
<dbReference type="EMBL" id="CP001349">
    <property type="protein sequence ID" value="ACL57454.1"/>
    <property type="molecule type" value="Genomic_DNA"/>
</dbReference>
<dbReference type="Proteomes" id="UP000008207">
    <property type="component" value="Chromosome"/>
</dbReference>
<dbReference type="GO" id="GO:0008270">
    <property type="term" value="F:zinc ion binding"/>
    <property type="evidence" value="ECO:0007669"/>
    <property type="project" value="InterPro"/>
</dbReference>
<organism evidence="2 3">
    <name type="scientific">Methylobacterium nodulans (strain LMG 21967 / CNCM I-2342 / ORS 2060)</name>
    <dbReference type="NCBI Taxonomy" id="460265"/>
    <lineage>
        <taxon>Bacteria</taxon>
        <taxon>Pseudomonadati</taxon>
        <taxon>Pseudomonadota</taxon>
        <taxon>Alphaproteobacteria</taxon>
        <taxon>Hyphomicrobiales</taxon>
        <taxon>Methylobacteriaceae</taxon>
        <taxon>Methylobacterium</taxon>
    </lineage>
</organism>